<feature type="region of interest" description="Disordered" evidence="1">
    <location>
        <begin position="62"/>
        <end position="115"/>
    </location>
</feature>
<evidence type="ECO:0000256" key="1">
    <source>
        <dbReference type="SAM" id="MobiDB-lite"/>
    </source>
</evidence>
<protein>
    <submittedName>
        <fullName evidence="2">Uncharacterized protein</fullName>
    </submittedName>
</protein>
<accession>A0AAD9HPH3</accession>
<evidence type="ECO:0000313" key="3">
    <source>
        <dbReference type="Proteomes" id="UP001232148"/>
    </source>
</evidence>
<reference evidence="2" key="1">
    <citation type="submission" date="2021-06" db="EMBL/GenBank/DDBJ databases">
        <title>Comparative genomics, transcriptomics and evolutionary studies reveal genomic signatures of adaptation to plant cell wall in hemibiotrophic fungi.</title>
        <authorList>
            <consortium name="DOE Joint Genome Institute"/>
            <person name="Baroncelli R."/>
            <person name="Diaz J.F."/>
            <person name="Benocci T."/>
            <person name="Peng M."/>
            <person name="Battaglia E."/>
            <person name="Haridas S."/>
            <person name="Andreopoulos W."/>
            <person name="Labutti K."/>
            <person name="Pangilinan J."/>
            <person name="Floch G.L."/>
            <person name="Makela M.R."/>
            <person name="Henrissat B."/>
            <person name="Grigoriev I.V."/>
            <person name="Crouch J.A."/>
            <person name="De Vries R.P."/>
            <person name="Sukno S.A."/>
            <person name="Thon M.R."/>
        </authorList>
    </citation>
    <scope>NUCLEOTIDE SEQUENCE</scope>
    <source>
        <strain evidence="2">MAFF235873</strain>
    </source>
</reference>
<evidence type="ECO:0000313" key="2">
    <source>
        <dbReference type="EMBL" id="KAK2031792.1"/>
    </source>
</evidence>
<dbReference type="Proteomes" id="UP001232148">
    <property type="component" value="Unassembled WGS sequence"/>
</dbReference>
<feature type="compositionally biased region" description="Basic and acidic residues" evidence="1">
    <location>
        <begin position="78"/>
        <end position="89"/>
    </location>
</feature>
<organism evidence="2 3">
    <name type="scientific">Colletotrichum zoysiae</name>
    <dbReference type="NCBI Taxonomy" id="1216348"/>
    <lineage>
        <taxon>Eukaryota</taxon>
        <taxon>Fungi</taxon>
        <taxon>Dikarya</taxon>
        <taxon>Ascomycota</taxon>
        <taxon>Pezizomycotina</taxon>
        <taxon>Sordariomycetes</taxon>
        <taxon>Hypocreomycetidae</taxon>
        <taxon>Glomerellales</taxon>
        <taxon>Glomerellaceae</taxon>
        <taxon>Colletotrichum</taxon>
        <taxon>Colletotrichum graminicola species complex</taxon>
    </lineage>
</organism>
<feature type="compositionally biased region" description="Polar residues" evidence="1">
    <location>
        <begin position="100"/>
        <end position="110"/>
    </location>
</feature>
<name>A0AAD9HPH3_9PEZI</name>
<keyword evidence="3" id="KW-1185">Reference proteome</keyword>
<sequence length="203" mass="22515">MNHATMGKGRMVPVKIPLMCHHPRGKECAGHGTSPAHLNPQRLGLVTGLSIHDYRRVFRVAGVSSGSRPRPRASVPTSRDRAPDADAVRHGAKRGRASGENATSYPQKETPSLRAAKSPLVPLRKPSPGHQQSILSQADRWIRNCNESSGTLTREADRRTIGNKRNNSLLFYPVKIKKKSNRWEMEAGSESQVSWALYSKRRP</sequence>
<dbReference type="AlphaFoldDB" id="A0AAD9HPH3"/>
<comment type="caution">
    <text evidence="2">The sequence shown here is derived from an EMBL/GenBank/DDBJ whole genome shotgun (WGS) entry which is preliminary data.</text>
</comment>
<dbReference type="EMBL" id="MU842837">
    <property type="protein sequence ID" value="KAK2031792.1"/>
    <property type="molecule type" value="Genomic_DNA"/>
</dbReference>
<gene>
    <name evidence="2" type="ORF">LX32DRAFT_258113</name>
</gene>
<proteinExistence type="predicted"/>